<gene>
    <name evidence="1" type="ORF">SAMN05660209_04178</name>
</gene>
<accession>A0A1H3P2H4</accession>
<dbReference type="STRING" id="1137993.SAMN05660209_04178"/>
<dbReference type="OrthoDB" id="2854648at2"/>
<name>A0A1H3P2H4_9ACTN</name>
<evidence type="ECO:0000313" key="2">
    <source>
        <dbReference type="Proteomes" id="UP000198921"/>
    </source>
</evidence>
<reference evidence="2" key="1">
    <citation type="submission" date="2016-10" db="EMBL/GenBank/DDBJ databases">
        <authorList>
            <person name="Varghese N."/>
            <person name="Submissions S."/>
        </authorList>
    </citation>
    <scope>NUCLEOTIDE SEQUENCE [LARGE SCALE GENOMIC DNA]</scope>
    <source>
        <strain evidence="2">DSM 45422</strain>
    </source>
</reference>
<dbReference type="EMBL" id="FNOT01000014">
    <property type="protein sequence ID" value="SDY95005.1"/>
    <property type="molecule type" value="Genomic_DNA"/>
</dbReference>
<dbReference type="AlphaFoldDB" id="A0A1H3P2H4"/>
<keyword evidence="2" id="KW-1185">Reference proteome</keyword>
<protein>
    <submittedName>
        <fullName evidence="1">Uncharacterized protein</fullName>
    </submittedName>
</protein>
<organism evidence="1 2">
    <name type="scientific">Geodermatophilus africanus</name>
    <dbReference type="NCBI Taxonomy" id="1137993"/>
    <lineage>
        <taxon>Bacteria</taxon>
        <taxon>Bacillati</taxon>
        <taxon>Actinomycetota</taxon>
        <taxon>Actinomycetes</taxon>
        <taxon>Geodermatophilales</taxon>
        <taxon>Geodermatophilaceae</taxon>
        <taxon>Geodermatophilus</taxon>
    </lineage>
</organism>
<proteinExistence type="predicted"/>
<dbReference type="Proteomes" id="UP000198921">
    <property type="component" value="Unassembled WGS sequence"/>
</dbReference>
<dbReference type="RefSeq" id="WP_091160578.1">
    <property type="nucleotide sequence ID" value="NZ_FNOT01000014.1"/>
</dbReference>
<sequence length="79" mass="8519">MPVRRGSNGRRSAIRDVAERVQRAGDELGYRMQLAARSLSDVRSDTAGVLVADLRNRLRVGVVAWAGQVSLSGPSSRAL</sequence>
<evidence type="ECO:0000313" key="1">
    <source>
        <dbReference type="EMBL" id="SDY95005.1"/>
    </source>
</evidence>